<evidence type="ECO:0008006" key="4">
    <source>
        <dbReference type="Google" id="ProtNLM"/>
    </source>
</evidence>
<sequence length="250" mass="27998">MRSSLLALCMILPLSGCSQLKAVKFLAPQSFGFVQVSPNLYVEVGTDQATQTRLQADMLVAEKALGTVYGSVLSKPVVHACMTEQCLRSFGGQGTFAKAYGNRILLSPIGLNWHFIAHEWSHAEMIKRLGFHAWKEIPQWFDEGLAVMVSEAPVHSEAHWQYLQAQHIAHPSREELYSLRSLSAWNAAGTRYSDNKNTERRARGETEIHSLYTTAGHEVRTWFQQAGTANLLILISKLNEGNKFDAIYHP</sequence>
<keyword evidence="1" id="KW-0732">Signal</keyword>
<feature type="signal peptide" evidence="1">
    <location>
        <begin position="1"/>
        <end position="22"/>
    </location>
</feature>
<name>A0ABR6Z8W6_9BURK</name>
<dbReference type="RefSeq" id="WP_186953747.1">
    <property type="nucleotide sequence ID" value="NZ_JACOFX010000004.1"/>
</dbReference>
<evidence type="ECO:0000313" key="2">
    <source>
        <dbReference type="EMBL" id="MBC3908211.1"/>
    </source>
</evidence>
<gene>
    <name evidence="2" type="ORF">H8L47_11650</name>
</gene>
<dbReference type="Proteomes" id="UP000646911">
    <property type="component" value="Unassembled WGS sequence"/>
</dbReference>
<protein>
    <recommendedName>
        <fullName evidence="4">Lipoprotein</fullName>
    </recommendedName>
</protein>
<proteinExistence type="predicted"/>
<accession>A0ABR6Z8W6</accession>
<feature type="chain" id="PRO_5045636864" description="Lipoprotein" evidence="1">
    <location>
        <begin position="23"/>
        <end position="250"/>
    </location>
</feature>
<evidence type="ECO:0000256" key="1">
    <source>
        <dbReference type="SAM" id="SignalP"/>
    </source>
</evidence>
<evidence type="ECO:0000313" key="3">
    <source>
        <dbReference type="Proteomes" id="UP000646911"/>
    </source>
</evidence>
<dbReference type="EMBL" id="JACOFX010000004">
    <property type="protein sequence ID" value="MBC3908211.1"/>
    <property type="molecule type" value="Genomic_DNA"/>
</dbReference>
<organism evidence="2 3">
    <name type="scientific">Undibacterium umbellatum</name>
    <dbReference type="NCBI Taxonomy" id="2762300"/>
    <lineage>
        <taxon>Bacteria</taxon>
        <taxon>Pseudomonadati</taxon>
        <taxon>Pseudomonadota</taxon>
        <taxon>Betaproteobacteria</taxon>
        <taxon>Burkholderiales</taxon>
        <taxon>Oxalobacteraceae</taxon>
        <taxon>Undibacterium</taxon>
    </lineage>
</organism>
<comment type="caution">
    <text evidence="2">The sequence shown here is derived from an EMBL/GenBank/DDBJ whole genome shotgun (WGS) entry which is preliminary data.</text>
</comment>
<reference evidence="2 3" key="1">
    <citation type="submission" date="2020-08" db="EMBL/GenBank/DDBJ databases">
        <title>Novel species isolated from subtropical streams in China.</title>
        <authorList>
            <person name="Lu H."/>
        </authorList>
    </citation>
    <scope>NUCLEOTIDE SEQUENCE [LARGE SCALE GENOMIC DNA]</scope>
    <source>
        <strain evidence="2 3">NL8W</strain>
    </source>
</reference>
<keyword evidence="3" id="KW-1185">Reference proteome</keyword>